<feature type="region of interest" description="Disordered" evidence="1">
    <location>
        <begin position="25"/>
        <end position="53"/>
    </location>
</feature>
<sequence>MSKYKYVLMAFLVAFSFSCSPEDGNDGAPGPTGIAGTNGTNGTDGQDGQDGNANVIASDWFGPDGQTFITNGYTKYAEFNVNVPELTNDVIDGGVILVYAKFTNFVPEVWPVGNTALLPITISGGTTDHVFTFYTETTNINIRYRREGPAPTWEFSNTARFRYVLIPSTDAKNSLDYSKITYEEVVNHFDLEL</sequence>
<evidence type="ECO:0000313" key="4">
    <source>
        <dbReference type="Proteomes" id="UP001596162"/>
    </source>
</evidence>
<keyword evidence="2" id="KW-0732">Signal</keyword>
<evidence type="ECO:0000313" key="3">
    <source>
        <dbReference type="EMBL" id="MFC5196481.1"/>
    </source>
</evidence>
<name>A0ABW0C9Q8_9FLAO</name>
<feature type="compositionally biased region" description="Low complexity" evidence="1">
    <location>
        <begin position="26"/>
        <end position="53"/>
    </location>
</feature>
<dbReference type="PROSITE" id="PS51257">
    <property type="entry name" value="PROKAR_LIPOPROTEIN"/>
    <property type="match status" value="1"/>
</dbReference>
<dbReference type="Proteomes" id="UP001596162">
    <property type="component" value="Unassembled WGS sequence"/>
</dbReference>
<evidence type="ECO:0008006" key="5">
    <source>
        <dbReference type="Google" id="ProtNLM"/>
    </source>
</evidence>
<protein>
    <recommendedName>
        <fullName evidence="5">Collagen triple helix repeat-containing protein</fullName>
    </recommendedName>
</protein>
<feature type="chain" id="PRO_5047500601" description="Collagen triple helix repeat-containing protein" evidence="2">
    <location>
        <begin position="22"/>
        <end position="193"/>
    </location>
</feature>
<comment type="caution">
    <text evidence="3">The sequence shown here is derived from an EMBL/GenBank/DDBJ whole genome shotgun (WGS) entry which is preliminary data.</text>
</comment>
<evidence type="ECO:0000256" key="2">
    <source>
        <dbReference type="SAM" id="SignalP"/>
    </source>
</evidence>
<proteinExistence type="predicted"/>
<evidence type="ECO:0000256" key="1">
    <source>
        <dbReference type="SAM" id="MobiDB-lite"/>
    </source>
</evidence>
<feature type="signal peptide" evidence="2">
    <location>
        <begin position="1"/>
        <end position="21"/>
    </location>
</feature>
<keyword evidence="4" id="KW-1185">Reference proteome</keyword>
<reference evidence="4" key="1">
    <citation type="journal article" date="2019" name="Int. J. Syst. Evol. Microbiol.">
        <title>The Global Catalogue of Microorganisms (GCM) 10K type strain sequencing project: providing services to taxonomists for standard genome sequencing and annotation.</title>
        <authorList>
            <consortium name="The Broad Institute Genomics Platform"/>
            <consortium name="The Broad Institute Genome Sequencing Center for Infectious Disease"/>
            <person name="Wu L."/>
            <person name="Ma J."/>
        </authorList>
    </citation>
    <scope>NUCLEOTIDE SEQUENCE [LARGE SCALE GENOMIC DNA]</scope>
    <source>
        <strain evidence="4">JCM 17978</strain>
    </source>
</reference>
<gene>
    <name evidence="3" type="ORF">ACFPH8_14160</name>
</gene>
<accession>A0ABW0C9Q8</accession>
<dbReference type="RefSeq" id="WP_376861962.1">
    <property type="nucleotide sequence ID" value="NZ_JBHSLA010000007.1"/>
</dbReference>
<dbReference type="EMBL" id="JBHSLA010000007">
    <property type="protein sequence ID" value="MFC5196481.1"/>
    <property type="molecule type" value="Genomic_DNA"/>
</dbReference>
<organism evidence="3 4">
    <name type="scientific">Bizionia hallyeonensis</name>
    <dbReference type="NCBI Taxonomy" id="1123757"/>
    <lineage>
        <taxon>Bacteria</taxon>
        <taxon>Pseudomonadati</taxon>
        <taxon>Bacteroidota</taxon>
        <taxon>Flavobacteriia</taxon>
        <taxon>Flavobacteriales</taxon>
        <taxon>Flavobacteriaceae</taxon>
        <taxon>Bizionia</taxon>
    </lineage>
</organism>